<evidence type="ECO:0000256" key="2">
    <source>
        <dbReference type="ARBA" id="ARBA00022676"/>
    </source>
</evidence>
<dbReference type="EMBL" id="JAAOIV010000009">
    <property type="protein sequence ID" value="NHN56567.1"/>
    <property type="molecule type" value="Genomic_DNA"/>
</dbReference>
<evidence type="ECO:0000259" key="5">
    <source>
        <dbReference type="Pfam" id="PF13439"/>
    </source>
</evidence>
<dbReference type="Pfam" id="PF13439">
    <property type="entry name" value="Glyco_transf_4"/>
    <property type="match status" value="1"/>
</dbReference>
<name>A0A967E9N1_9MICO</name>
<dbReference type="AlphaFoldDB" id="A0A967E9N1"/>
<proteinExistence type="predicted"/>
<keyword evidence="3" id="KW-0808">Transferase</keyword>
<evidence type="ECO:0000259" key="4">
    <source>
        <dbReference type="Pfam" id="PF00534"/>
    </source>
</evidence>
<evidence type="ECO:0000313" key="6">
    <source>
        <dbReference type="EMBL" id="NHN56567.1"/>
    </source>
</evidence>
<accession>A0A967E9N1</accession>
<comment type="caution">
    <text evidence="6">The sequence shown here is derived from an EMBL/GenBank/DDBJ whole genome shotgun (WGS) entry which is preliminary data.</text>
</comment>
<dbReference type="InterPro" id="IPR028098">
    <property type="entry name" value="Glyco_trans_4-like_N"/>
</dbReference>
<dbReference type="PANTHER" id="PTHR45947:SF3">
    <property type="entry name" value="SULFOQUINOVOSYL TRANSFERASE SQD2"/>
    <property type="match status" value="1"/>
</dbReference>
<reference evidence="6" key="1">
    <citation type="submission" date="2020-03" db="EMBL/GenBank/DDBJ databases">
        <title>Draft sequencing of Calidifontibacter sp. DB0510.</title>
        <authorList>
            <person name="Kim D.-U."/>
        </authorList>
    </citation>
    <scope>NUCLEOTIDE SEQUENCE</scope>
    <source>
        <strain evidence="6">DB0510</strain>
    </source>
</reference>
<dbReference type="InterPro" id="IPR001296">
    <property type="entry name" value="Glyco_trans_1"/>
</dbReference>
<evidence type="ECO:0000256" key="3">
    <source>
        <dbReference type="ARBA" id="ARBA00022679"/>
    </source>
</evidence>
<gene>
    <name evidence="6" type="ORF">G9U51_12335</name>
</gene>
<dbReference type="GO" id="GO:0016757">
    <property type="term" value="F:glycosyltransferase activity"/>
    <property type="evidence" value="ECO:0007669"/>
    <property type="project" value="UniProtKB-KW"/>
</dbReference>
<dbReference type="RefSeq" id="WP_166197237.1">
    <property type="nucleotide sequence ID" value="NZ_JAAOIV010000009.1"/>
</dbReference>
<feature type="domain" description="Glycosyltransferase subfamily 4-like N-terminal" evidence="5">
    <location>
        <begin position="17"/>
        <end position="181"/>
    </location>
</feature>
<dbReference type="Pfam" id="PF00534">
    <property type="entry name" value="Glycos_transf_1"/>
    <property type="match status" value="1"/>
</dbReference>
<keyword evidence="2" id="KW-0328">Glycosyltransferase</keyword>
<dbReference type="Gene3D" id="3.40.50.2000">
    <property type="entry name" value="Glycogen Phosphorylase B"/>
    <property type="match status" value="2"/>
</dbReference>
<protein>
    <recommendedName>
        <fullName evidence="1">D-inositol 3-phosphate glycosyltransferase</fullName>
    </recommendedName>
</protein>
<sequence length="373" mass="41173">MTGPRVAIAHDYLTQLGGAERVVLSMARAFPGAPIYTTLYEPELTFPEFRDLPVKPSPLNRIRTLRQRHRFALPLLPAASSAVHIDADVVLASTSGWAHGFRTNGRLIAYCHSPARWLYLADQYLGEQPGWVRPALRAMHPALLHWDQQAARRPARYLANSTVVRDRIKTAYGRDATIVHPPHSIDASAPRAPIAELNGWGDPGIRHHLLVSRLLPYKNVPEAIAAFRDLPGQRLLVVGRGPLEARLRADLPGNVRILSGISDAQLRWAYAEAAAVIATSFEDFGLTPLEGNAFGVPTLALRAGGYLDTVVDGVNGSFFEQPNAEGIRAAVVTNLEHRWDRDRVRRHADRFSEEAFAAALREEVEQVWRASGG</sequence>
<dbReference type="SUPFAM" id="SSF53756">
    <property type="entry name" value="UDP-Glycosyltransferase/glycogen phosphorylase"/>
    <property type="match status" value="1"/>
</dbReference>
<dbReference type="Proteomes" id="UP000744769">
    <property type="component" value="Unassembled WGS sequence"/>
</dbReference>
<dbReference type="PANTHER" id="PTHR45947">
    <property type="entry name" value="SULFOQUINOVOSYL TRANSFERASE SQD2"/>
    <property type="match status" value="1"/>
</dbReference>
<dbReference type="InterPro" id="IPR050194">
    <property type="entry name" value="Glycosyltransferase_grp1"/>
</dbReference>
<dbReference type="GO" id="GO:1901137">
    <property type="term" value="P:carbohydrate derivative biosynthetic process"/>
    <property type="evidence" value="ECO:0007669"/>
    <property type="project" value="UniProtKB-ARBA"/>
</dbReference>
<evidence type="ECO:0000256" key="1">
    <source>
        <dbReference type="ARBA" id="ARBA00021292"/>
    </source>
</evidence>
<evidence type="ECO:0000313" key="7">
    <source>
        <dbReference type="Proteomes" id="UP000744769"/>
    </source>
</evidence>
<organism evidence="6 7">
    <name type="scientific">Metallococcus carri</name>
    <dbReference type="NCBI Taxonomy" id="1656884"/>
    <lineage>
        <taxon>Bacteria</taxon>
        <taxon>Bacillati</taxon>
        <taxon>Actinomycetota</taxon>
        <taxon>Actinomycetes</taxon>
        <taxon>Micrococcales</taxon>
        <taxon>Dermacoccaceae</taxon>
        <taxon>Metallococcus</taxon>
    </lineage>
</organism>
<keyword evidence="7" id="KW-1185">Reference proteome</keyword>
<feature type="domain" description="Glycosyl transferase family 1" evidence="4">
    <location>
        <begin position="209"/>
        <end position="347"/>
    </location>
</feature>